<gene>
    <name evidence="1" type="ordered locus">Pars_2367</name>
</gene>
<name>A4WNE3_PYRAR</name>
<sequence>MLDTGYLYILFYLNTLTPVPVELVSERIKNIGKLRVYMLVESTAPDLSKEISDFMSEALAKPIEVKTGNVNIALTFLWSLVNRVAKHLEDAGEEVLDIEFSRGRTVIVTKRGYVINIVVRQRQNQYVAEIEGVVDVEESPFKVEDF</sequence>
<dbReference type="HOGENOM" id="CLU_1998859_0_0_2"/>
<dbReference type="AlphaFoldDB" id="A4WNE3"/>
<evidence type="ECO:0000313" key="1">
    <source>
        <dbReference type="EMBL" id="ABP51910.1"/>
    </source>
</evidence>
<organism evidence="1 2">
    <name type="scientific">Pyrobaculum arsenaticum (strain DSM 13514 / JCM 11321 / PZ6)</name>
    <dbReference type="NCBI Taxonomy" id="340102"/>
    <lineage>
        <taxon>Archaea</taxon>
        <taxon>Thermoproteota</taxon>
        <taxon>Thermoprotei</taxon>
        <taxon>Thermoproteales</taxon>
        <taxon>Thermoproteaceae</taxon>
        <taxon>Pyrobaculum</taxon>
    </lineage>
</organism>
<dbReference type="KEGG" id="pas:Pars_2367"/>
<protein>
    <submittedName>
        <fullName evidence="1">Uncharacterized protein</fullName>
    </submittedName>
</protein>
<proteinExistence type="predicted"/>
<dbReference type="EMBL" id="CP000660">
    <property type="protein sequence ID" value="ABP51910.1"/>
    <property type="molecule type" value="Genomic_DNA"/>
</dbReference>
<dbReference type="Proteomes" id="UP000001567">
    <property type="component" value="Chromosome"/>
</dbReference>
<reference evidence="1 2" key="1">
    <citation type="submission" date="2007-04" db="EMBL/GenBank/DDBJ databases">
        <title>Complete sequence of Pyrobaculum arsenaticum DSM 13514.</title>
        <authorList>
            <consortium name="US DOE Joint Genome Institute"/>
            <person name="Copeland A."/>
            <person name="Lucas S."/>
            <person name="Lapidus A."/>
            <person name="Barry K."/>
            <person name="Glavina del Rio T."/>
            <person name="Dalin E."/>
            <person name="Tice H."/>
            <person name="Pitluck S."/>
            <person name="Chain P."/>
            <person name="Malfatti S."/>
            <person name="Shin M."/>
            <person name="Vergez L."/>
            <person name="Schmutz J."/>
            <person name="Larimer F."/>
            <person name="Land M."/>
            <person name="Hauser L."/>
            <person name="Kyrpides N."/>
            <person name="Mikhailova N."/>
            <person name="Cozen A.E."/>
            <person name="Fitz-Gibbon S.T."/>
            <person name="House C.H."/>
            <person name="Saltikov C."/>
            <person name="Lowe T.M."/>
            <person name="Richardson P."/>
        </authorList>
    </citation>
    <scope>NUCLEOTIDE SEQUENCE [LARGE SCALE GENOMIC DNA]</scope>
    <source>
        <strain evidence="2">ATCC 700994 / DSM 13514 / JCM 11321 / PZ6</strain>
    </source>
</reference>
<accession>A4WNE3</accession>
<evidence type="ECO:0000313" key="2">
    <source>
        <dbReference type="Proteomes" id="UP000001567"/>
    </source>
</evidence>